<evidence type="ECO:0000313" key="2">
    <source>
        <dbReference type="EMBL" id="MFC4587274.1"/>
    </source>
</evidence>
<organism evidence="2 3">
    <name type="scientific">Sphaerisporangium corydalis</name>
    <dbReference type="NCBI Taxonomy" id="1441875"/>
    <lineage>
        <taxon>Bacteria</taxon>
        <taxon>Bacillati</taxon>
        <taxon>Actinomycetota</taxon>
        <taxon>Actinomycetes</taxon>
        <taxon>Streptosporangiales</taxon>
        <taxon>Streptosporangiaceae</taxon>
        <taxon>Sphaerisporangium</taxon>
    </lineage>
</organism>
<dbReference type="RefSeq" id="WP_262844020.1">
    <property type="nucleotide sequence ID" value="NZ_JANZYP010000024.1"/>
</dbReference>
<feature type="compositionally biased region" description="Basic and acidic residues" evidence="1">
    <location>
        <begin position="32"/>
        <end position="53"/>
    </location>
</feature>
<accession>A0ABV9EGA6</accession>
<name>A0ABV9EGA6_9ACTN</name>
<gene>
    <name evidence="2" type="ORF">ACFO8L_14365</name>
</gene>
<dbReference type="Proteomes" id="UP001595891">
    <property type="component" value="Unassembled WGS sequence"/>
</dbReference>
<dbReference type="EMBL" id="JBHSFN010000008">
    <property type="protein sequence ID" value="MFC4587274.1"/>
    <property type="molecule type" value="Genomic_DNA"/>
</dbReference>
<keyword evidence="3" id="KW-1185">Reference proteome</keyword>
<sequence length="53" mass="5851">MLAAAALLVLMVFTVMMFEVTVNNRHRAPKPPAHDETELPEVAARDVPDLPKP</sequence>
<evidence type="ECO:0000256" key="1">
    <source>
        <dbReference type="SAM" id="MobiDB-lite"/>
    </source>
</evidence>
<comment type="caution">
    <text evidence="2">The sequence shown here is derived from an EMBL/GenBank/DDBJ whole genome shotgun (WGS) entry which is preliminary data.</text>
</comment>
<proteinExistence type="predicted"/>
<evidence type="ECO:0000313" key="3">
    <source>
        <dbReference type="Proteomes" id="UP001595891"/>
    </source>
</evidence>
<reference evidence="3" key="1">
    <citation type="journal article" date="2019" name="Int. J. Syst. Evol. Microbiol.">
        <title>The Global Catalogue of Microorganisms (GCM) 10K type strain sequencing project: providing services to taxonomists for standard genome sequencing and annotation.</title>
        <authorList>
            <consortium name="The Broad Institute Genomics Platform"/>
            <consortium name="The Broad Institute Genome Sequencing Center for Infectious Disease"/>
            <person name="Wu L."/>
            <person name="Ma J."/>
        </authorList>
    </citation>
    <scope>NUCLEOTIDE SEQUENCE [LARGE SCALE GENOMIC DNA]</scope>
    <source>
        <strain evidence="3">CCUG 49560</strain>
    </source>
</reference>
<protein>
    <submittedName>
        <fullName evidence="2">Uncharacterized protein</fullName>
    </submittedName>
</protein>
<feature type="region of interest" description="Disordered" evidence="1">
    <location>
        <begin position="26"/>
        <end position="53"/>
    </location>
</feature>